<evidence type="ECO:0000313" key="1">
    <source>
        <dbReference type="EMBL" id="MBS9720063.1"/>
    </source>
</evidence>
<name>A0ABS5RSP1_9HYPH</name>
<accession>A0ABS5RSP1</accession>
<reference evidence="1 2" key="1">
    <citation type="submission" date="2021-03" db="EMBL/GenBank/DDBJ databases">
        <title>Tianweitania aestuarii sp. nov., isolated from a tidal flat.</title>
        <authorList>
            <person name="Park S."/>
            <person name="Yoon J.-H."/>
        </authorList>
    </citation>
    <scope>NUCLEOTIDE SEQUENCE [LARGE SCALE GENOMIC DNA]</scope>
    <source>
        <strain evidence="1 2">BSSL-BM11</strain>
    </source>
</reference>
<proteinExistence type="predicted"/>
<sequence>MLSEEVADLDEVAKAIGRSPNWLRRNWSKLAQEKGFPRKLPCGPVWPRRPVVAWLRAGGVVTALAEPTNDNTAGGDMIATYKEQLALHYGGGMA</sequence>
<evidence type="ECO:0000313" key="2">
    <source>
        <dbReference type="Proteomes" id="UP001297272"/>
    </source>
</evidence>
<gene>
    <name evidence="1" type="ORF">JYU29_05095</name>
</gene>
<organism evidence="1 2">
    <name type="scientific">Tianweitania aestuarii</name>
    <dbReference type="NCBI Taxonomy" id="2814886"/>
    <lineage>
        <taxon>Bacteria</taxon>
        <taxon>Pseudomonadati</taxon>
        <taxon>Pseudomonadota</taxon>
        <taxon>Alphaproteobacteria</taxon>
        <taxon>Hyphomicrobiales</taxon>
        <taxon>Phyllobacteriaceae</taxon>
        <taxon>Tianweitania</taxon>
    </lineage>
</organism>
<keyword evidence="2" id="KW-1185">Reference proteome</keyword>
<dbReference type="RefSeq" id="WP_213983634.1">
    <property type="nucleotide sequence ID" value="NZ_JAFMNX010000001.1"/>
</dbReference>
<dbReference type="EMBL" id="JAFMNX010000001">
    <property type="protein sequence ID" value="MBS9720063.1"/>
    <property type="molecule type" value="Genomic_DNA"/>
</dbReference>
<protein>
    <recommendedName>
        <fullName evidence="3">Helix-turn-helix domain-containing protein</fullName>
    </recommendedName>
</protein>
<dbReference type="Proteomes" id="UP001297272">
    <property type="component" value="Unassembled WGS sequence"/>
</dbReference>
<comment type="caution">
    <text evidence="1">The sequence shown here is derived from an EMBL/GenBank/DDBJ whole genome shotgun (WGS) entry which is preliminary data.</text>
</comment>
<evidence type="ECO:0008006" key="3">
    <source>
        <dbReference type="Google" id="ProtNLM"/>
    </source>
</evidence>